<proteinExistence type="predicted"/>
<comment type="caution">
    <text evidence="2">The sequence shown here is derived from an EMBL/GenBank/DDBJ whole genome shotgun (WGS) entry which is preliminary data.</text>
</comment>
<evidence type="ECO:0000256" key="1">
    <source>
        <dbReference type="SAM" id="Coils"/>
    </source>
</evidence>
<keyword evidence="1" id="KW-0175">Coiled coil</keyword>
<dbReference type="AlphaFoldDB" id="A0A9D1S488"/>
<name>A0A9D1S488_9FIRM</name>
<reference evidence="2" key="2">
    <citation type="journal article" date="2021" name="PeerJ">
        <title>Extensive microbial diversity within the chicken gut microbiome revealed by metagenomics and culture.</title>
        <authorList>
            <person name="Gilroy R."/>
            <person name="Ravi A."/>
            <person name="Getino M."/>
            <person name="Pursley I."/>
            <person name="Horton D.L."/>
            <person name="Alikhan N.F."/>
            <person name="Baker D."/>
            <person name="Gharbi K."/>
            <person name="Hall N."/>
            <person name="Watson M."/>
            <person name="Adriaenssens E.M."/>
            <person name="Foster-Nyarko E."/>
            <person name="Jarju S."/>
            <person name="Secka A."/>
            <person name="Antonio M."/>
            <person name="Oren A."/>
            <person name="Chaudhuri R.R."/>
            <person name="La Ragione R."/>
            <person name="Hildebrand F."/>
            <person name="Pallen M.J."/>
        </authorList>
    </citation>
    <scope>NUCLEOTIDE SEQUENCE</scope>
    <source>
        <strain evidence="2">ChiSxjej2B14-8506</strain>
    </source>
</reference>
<dbReference type="Proteomes" id="UP000824123">
    <property type="component" value="Unassembled WGS sequence"/>
</dbReference>
<evidence type="ECO:0000313" key="2">
    <source>
        <dbReference type="EMBL" id="HIU45878.1"/>
    </source>
</evidence>
<sequence>MSESLTERSGQGWALRTGVDCAAAIERLARYEQCRDAARAEYAGIERKLESLRAQGRQNSATFRQLLGQKLTLSAVLARYDAFGL</sequence>
<evidence type="ECO:0000313" key="3">
    <source>
        <dbReference type="Proteomes" id="UP000824123"/>
    </source>
</evidence>
<dbReference type="EMBL" id="DVNK01000009">
    <property type="protein sequence ID" value="HIU45878.1"/>
    <property type="molecule type" value="Genomic_DNA"/>
</dbReference>
<accession>A0A9D1S488</accession>
<feature type="coiled-coil region" evidence="1">
    <location>
        <begin position="28"/>
        <end position="55"/>
    </location>
</feature>
<organism evidence="2 3">
    <name type="scientific">Candidatus Fimadaptatus faecigallinarum</name>
    <dbReference type="NCBI Taxonomy" id="2840814"/>
    <lineage>
        <taxon>Bacteria</taxon>
        <taxon>Bacillati</taxon>
        <taxon>Bacillota</taxon>
        <taxon>Clostridia</taxon>
        <taxon>Eubacteriales</taxon>
        <taxon>Candidatus Fimadaptatus</taxon>
    </lineage>
</organism>
<protein>
    <submittedName>
        <fullName evidence="2">Uncharacterized protein</fullName>
    </submittedName>
</protein>
<gene>
    <name evidence="2" type="ORF">IAC59_01295</name>
</gene>
<reference evidence="2" key="1">
    <citation type="submission" date="2020-10" db="EMBL/GenBank/DDBJ databases">
        <authorList>
            <person name="Gilroy R."/>
        </authorList>
    </citation>
    <scope>NUCLEOTIDE SEQUENCE</scope>
    <source>
        <strain evidence="2">ChiSxjej2B14-8506</strain>
    </source>
</reference>